<dbReference type="Gene3D" id="1.10.760.10">
    <property type="entry name" value="Cytochrome c-like domain"/>
    <property type="match status" value="1"/>
</dbReference>
<protein>
    <recommendedName>
        <fullName evidence="5">Cytochrome c domain-containing protein</fullName>
    </recommendedName>
</protein>
<evidence type="ECO:0000313" key="7">
    <source>
        <dbReference type="Proteomes" id="UP000015527"/>
    </source>
</evidence>
<proteinExistence type="predicted"/>
<dbReference type="InterPro" id="IPR036909">
    <property type="entry name" value="Cyt_c-like_dom_sf"/>
</dbReference>
<dbReference type="PATRIC" id="fig|1096930.3.peg.2232"/>
<evidence type="ECO:0000313" key="6">
    <source>
        <dbReference type="EMBL" id="EQB15204.1"/>
    </source>
</evidence>
<evidence type="ECO:0000259" key="5">
    <source>
        <dbReference type="PROSITE" id="PS51007"/>
    </source>
</evidence>
<dbReference type="GO" id="GO:0020037">
    <property type="term" value="F:heme binding"/>
    <property type="evidence" value="ECO:0007669"/>
    <property type="project" value="InterPro"/>
</dbReference>
<dbReference type="Proteomes" id="UP000015527">
    <property type="component" value="Unassembled WGS sequence"/>
</dbReference>
<dbReference type="InterPro" id="IPR009056">
    <property type="entry name" value="Cyt_c-like_dom"/>
</dbReference>
<evidence type="ECO:0000256" key="3">
    <source>
        <dbReference type="ARBA" id="ARBA00023004"/>
    </source>
</evidence>
<accession>T0IZT6</accession>
<evidence type="ECO:0000256" key="2">
    <source>
        <dbReference type="ARBA" id="ARBA00022723"/>
    </source>
</evidence>
<keyword evidence="2 4" id="KW-0479">Metal-binding</keyword>
<dbReference type="Pfam" id="PF00034">
    <property type="entry name" value="Cytochrom_C"/>
    <property type="match status" value="1"/>
</dbReference>
<evidence type="ECO:0000256" key="4">
    <source>
        <dbReference type="PROSITE-ProRule" id="PRU00433"/>
    </source>
</evidence>
<keyword evidence="7" id="KW-1185">Reference proteome</keyword>
<dbReference type="AlphaFoldDB" id="T0IZT6"/>
<keyword evidence="3 4" id="KW-0408">Iron</keyword>
<dbReference type="GO" id="GO:0046872">
    <property type="term" value="F:metal ion binding"/>
    <property type="evidence" value="ECO:0007669"/>
    <property type="project" value="UniProtKB-KW"/>
</dbReference>
<keyword evidence="1 4" id="KW-0349">Heme</keyword>
<dbReference type="SUPFAM" id="SSF46626">
    <property type="entry name" value="Cytochrome c"/>
    <property type="match status" value="1"/>
</dbReference>
<gene>
    <name evidence="6" type="ORF">L284_11245</name>
</gene>
<dbReference type="EMBL" id="ATHL01000076">
    <property type="protein sequence ID" value="EQB15204.1"/>
    <property type="molecule type" value="Genomic_DNA"/>
</dbReference>
<reference evidence="6 7" key="1">
    <citation type="journal article" date="2013" name="Genome Announc.">
        <title>Genome Sequence of Novosphingobium lindaniclasticum LE124T, Isolated from a Hexachlorocyclohexane Dumpsite.</title>
        <authorList>
            <person name="Saxena A."/>
            <person name="Nayyar N."/>
            <person name="Sangwan N."/>
            <person name="Kumari R."/>
            <person name="Khurana J.P."/>
            <person name="Lal R."/>
        </authorList>
    </citation>
    <scope>NUCLEOTIDE SEQUENCE [LARGE SCALE GENOMIC DNA]</scope>
    <source>
        <strain evidence="6 7">LE124</strain>
    </source>
</reference>
<name>T0IZT6_9SPHN</name>
<organism evidence="6 7">
    <name type="scientific">Novosphingobium lindaniclasticum LE124</name>
    <dbReference type="NCBI Taxonomy" id="1096930"/>
    <lineage>
        <taxon>Bacteria</taxon>
        <taxon>Pseudomonadati</taxon>
        <taxon>Pseudomonadota</taxon>
        <taxon>Alphaproteobacteria</taxon>
        <taxon>Sphingomonadales</taxon>
        <taxon>Sphingomonadaceae</taxon>
        <taxon>Novosphingobium</taxon>
    </lineage>
</organism>
<sequence>MQAQMITGGDWQRGKSAIERQGCGSCHIIPGIDGAMGKVGPDLTHVGQRAALAGSLTNDPEAMVVWLMHPQRLRPGSGMPEQGIGRREAQDMSAYLYAQD</sequence>
<evidence type="ECO:0000256" key="1">
    <source>
        <dbReference type="ARBA" id="ARBA00022617"/>
    </source>
</evidence>
<dbReference type="PROSITE" id="PS51007">
    <property type="entry name" value="CYTC"/>
    <property type="match status" value="1"/>
</dbReference>
<dbReference type="eggNOG" id="COG3474">
    <property type="taxonomic scope" value="Bacteria"/>
</dbReference>
<feature type="domain" description="Cytochrome c" evidence="5">
    <location>
        <begin position="9"/>
        <end position="100"/>
    </location>
</feature>
<dbReference type="GO" id="GO:0009055">
    <property type="term" value="F:electron transfer activity"/>
    <property type="evidence" value="ECO:0007669"/>
    <property type="project" value="InterPro"/>
</dbReference>
<comment type="caution">
    <text evidence="6">The sequence shown here is derived from an EMBL/GenBank/DDBJ whole genome shotgun (WGS) entry which is preliminary data.</text>
</comment>